<dbReference type="RefSeq" id="WP_200608258.1">
    <property type="nucleotide sequence ID" value="NZ_JAEHHL010000002.1"/>
</dbReference>
<dbReference type="EMBL" id="JAEHHL010000002">
    <property type="protein sequence ID" value="MBK0398719.1"/>
    <property type="molecule type" value="Genomic_DNA"/>
</dbReference>
<sequence length="106" mass="11079">MPGTLKIWWHDGATKDVRYNELPVANEPELGFSSLVVGPLPVSSPPAPEDATVAIIEADVNFRYTVVAPGGGADADPLTSKPMAATGFGTDTIGVRPGYRISVIEA</sequence>
<accession>A0A8J7M5C0</accession>
<evidence type="ECO:0000313" key="1">
    <source>
        <dbReference type="EMBL" id="MBK0398719.1"/>
    </source>
</evidence>
<protein>
    <submittedName>
        <fullName evidence="1">Uncharacterized protein</fullName>
    </submittedName>
</protein>
<evidence type="ECO:0000313" key="2">
    <source>
        <dbReference type="Proteomes" id="UP000655420"/>
    </source>
</evidence>
<keyword evidence="2" id="KW-1185">Reference proteome</keyword>
<organism evidence="1 2">
    <name type="scientific">Thermohalobaculum xanthum</name>
    <dbReference type="NCBI Taxonomy" id="2753746"/>
    <lineage>
        <taxon>Bacteria</taxon>
        <taxon>Pseudomonadati</taxon>
        <taxon>Pseudomonadota</taxon>
        <taxon>Alphaproteobacteria</taxon>
        <taxon>Rhodobacterales</taxon>
        <taxon>Paracoccaceae</taxon>
        <taxon>Thermohalobaculum</taxon>
    </lineage>
</organism>
<gene>
    <name evidence="1" type="ORF">H0I76_05930</name>
</gene>
<dbReference type="Proteomes" id="UP000655420">
    <property type="component" value="Unassembled WGS sequence"/>
</dbReference>
<proteinExistence type="predicted"/>
<dbReference type="AlphaFoldDB" id="A0A8J7M5C0"/>
<name>A0A8J7M5C0_9RHOB</name>
<reference evidence="1" key="1">
    <citation type="submission" date="2020-12" db="EMBL/GenBank/DDBJ databases">
        <title>Bacterial taxonomy.</title>
        <authorList>
            <person name="Pan X."/>
        </authorList>
    </citation>
    <scope>NUCLEOTIDE SEQUENCE</scope>
    <source>
        <strain evidence="1">M0105</strain>
    </source>
</reference>
<comment type="caution">
    <text evidence="1">The sequence shown here is derived from an EMBL/GenBank/DDBJ whole genome shotgun (WGS) entry which is preliminary data.</text>
</comment>